<dbReference type="Proteomes" id="UP000507470">
    <property type="component" value="Unassembled WGS sequence"/>
</dbReference>
<evidence type="ECO:0000256" key="6">
    <source>
        <dbReference type="ARBA" id="ARBA00022737"/>
    </source>
</evidence>
<dbReference type="PIRSF" id="PIRSF037595">
    <property type="entry name" value="Toll-like_receptor"/>
    <property type="match status" value="1"/>
</dbReference>
<evidence type="ECO:0000256" key="8">
    <source>
        <dbReference type="ARBA" id="ARBA00023136"/>
    </source>
</evidence>
<keyword evidence="9" id="KW-0675">Receptor</keyword>
<accession>A0A6J8CJD6</accession>
<dbReference type="Pfam" id="PF13855">
    <property type="entry name" value="LRR_8"/>
    <property type="match status" value="3"/>
</dbReference>
<keyword evidence="6" id="KW-0677">Repeat</keyword>
<dbReference type="InterPro" id="IPR017241">
    <property type="entry name" value="Toll-like_receptor"/>
</dbReference>
<dbReference type="SUPFAM" id="SSF52058">
    <property type="entry name" value="L domain-like"/>
    <property type="match status" value="2"/>
</dbReference>
<dbReference type="PANTHER" id="PTHR24365">
    <property type="entry name" value="TOLL-LIKE RECEPTOR"/>
    <property type="match status" value="1"/>
</dbReference>
<feature type="transmembrane region" description="Helical" evidence="11">
    <location>
        <begin position="583"/>
        <end position="606"/>
    </location>
</feature>
<protein>
    <submittedName>
        <fullName evidence="13">TLR13</fullName>
    </submittedName>
</protein>
<evidence type="ECO:0000256" key="4">
    <source>
        <dbReference type="ARBA" id="ARBA00022692"/>
    </source>
</evidence>
<evidence type="ECO:0000259" key="12">
    <source>
        <dbReference type="PROSITE" id="PS50104"/>
    </source>
</evidence>
<evidence type="ECO:0000313" key="14">
    <source>
        <dbReference type="Proteomes" id="UP000507470"/>
    </source>
</evidence>
<dbReference type="InterPro" id="IPR032675">
    <property type="entry name" value="LRR_dom_sf"/>
</dbReference>
<evidence type="ECO:0000256" key="3">
    <source>
        <dbReference type="ARBA" id="ARBA00022614"/>
    </source>
</evidence>
<evidence type="ECO:0000256" key="1">
    <source>
        <dbReference type="ARBA" id="ARBA00004479"/>
    </source>
</evidence>
<dbReference type="InterPro" id="IPR001611">
    <property type="entry name" value="Leu-rich_rpt"/>
</dbReference>
<evidence type="ECO:0000256" key="7">
    <source>
        <dbReference type="ARBA" id="ARBA00022989"/>
    </source>
</evidence>
<dbReference type="InterPro" id="IPR035897">
    <property type="entry name" value="Toll_tir_struct_dom_sf"/>
</dbReference>
<keyword evidence="14" id="KW-1185">Reference proteome</keyword>
<evidence type="ECO:0000313" key="13">
    <source>
        <dbReference type="EMBL" id="CAC5395040.1"/>
    </source>
</evidence>
<dbReference type="Gene3D" id="3.40.50.10140">
    <property type="entry name" value="Toll/interleukin-1 receptor homology (TIR) domain"/>
    <property type="match status" value="1"/>
</dbReference>
<dbReference type="GO" id="GO:0006955">
    <property type="term" value="P:immune response"/>
    <property type="evidence" value="ECO:0007669"/>
    <property type="project" value="InterPro"/>
</dbReference>
<dbReference type="Pfam" id="PF13676">
    <property type="entry name" value="TIR_2"/>
    <property type="match status" value="1"/>
</dbReference>
<feature type="domain" description="TIR" evidence="12">
    <location>
        <begin position="636"/>
        <end position="767"/>
    </location>
</feature>
<dbReference type="SUPFAM" id="SSF52200">
    <property type="entry name" value="Toll/Interleukin receptor TIR domain"/>
    <property type="match status" value="1"/>
</dbReference>
<comment type="similarity">
    <text evidence="2">Belongs to the Toll-like receptor family.</text>
</comment>
<dbReference type="EMBL" id="CACVKT020005427">
    <property type="protein sequence ID" value="CAC5395040.1"/>
    <property type="molecule type" value="Genomic_DNA"/>
</dbReference>
<gene>
    <name evidence="13" type="ORF">MCOR_29751</name>
</gene>
<comment type="subcellular location">
    <subcellularLocation>
        <location evidence="1">Membrane</location>
        <topology evidence="1">Single-pass type I membrane protein</topology>
    </subcellularLocation>
</comment>
<keyword evidence="8 11" id="KW-0472">Membrane</keyword>
<evidence type="ECO:0000256" key="9">
    <source>
        <dbReference type="ARBA" id="ARBA00023170"/>
    </source>
</evidence>
<keyword evidence="10" id="KW-0325">Glycoprotein</keyword>
<dbReference type="OrthoDB" id="8861968at2759"/>
<keyword evidence="4 11" id="KW-0812">Transmembrane</keyword>
<keyword evidence="5" id="KW-0732">Signal</keyword>
<dbReference type="PROSITE" id="PS50104">
    <property type="entry name" value="TIR"/>
    <property type="match status" value="1"/>
</dbReference>
<dbReference type="InterPro" id="IPR000157">
    <property type="entry name" value="TIR_dom"/>
</dbReference>
<dbReference type="SMART" id="SM00369">
    <property type="entry name" value="LRR_TYP"/>
    <property type="match status" value="6"/>
</dbReference>
<evidence type="ECO:0000256" key="10">
    <source>
        <dbReference type="ARBA" id="ARBA00023180"/>
    </source>
</evidence>
<dbReference type="PANTHER" id="PTHR24365:SF541">
    <property type="entry name" value="PROTEIN TOLL-RELATED"/>
    <property type="match status" value="1"/>
</dbReference>
<dbReference type="SMART" id="SM00255">
    <property type="entry name" value="TIR"/>
    <property type="match status" value="1"/>
</dbReference>
<dbReference type="Gene3D" id="3.80.10.10">
    <property type="entry name" value="Ribonuclease Inhibitor"/>
    <property type="match status" value="3"/>
</dbReference>
<dbReference type="SMART" id="SM00365">
    <property type="entry name" value="LRR_SD22"/>
    <property type="match status" value="4"/>
</dbReference>
<name>A0A6J8CJD6_MYTCO</name>
<proteinExistence type="inferred from homology"/>
<dbReference type="GO" id="GO:0004888">
    <property type="term" value="F:transmembrane signaling receptor activity"/>
    <property type="evidence" value="ECO:0007669"/>
    <property type="project" value="InterPro"/>
</dbReference>
<evidence type="ECO:0000256" key="5">
    <source>
        <dbReference type="ARBA" id="ARBA00022729"/>
    </source>
</evidence>
<keyword evidence="3" id="KW-0433">Leucine-rich repeat</keyword>
<keyword evidence="7 11" id="KW-1133">Transmembrane helix</keyword>
<sequence>MEADIYTKLILMLFSSNFLDINTALLWNPQVGFPCTKFYKKGELNFDCSSKALYFVPDIPPNTVYLELQYNYITLISDNTFENMTNLKVLDLSFNRLKLVNDQTFNGLGNLRHLNLSNNLLTGGMPNKTFQYMTGLTDLDLSFNTLERINLQTFVGLQNLQNLQLNNNNLQYNISSIPTGSFKPLESLTRLSIHHNNVLGSLFTKYSIVFPDKTISDLTMLEILELDIHSGSGAKKVIFGKGFSFLENLYMLNISNCNDFILKSDTFKYTPNLTHVYINCCSLISFIGGHEVFSKLMKLKILQLNVSSDHCADGMMLSEYNLLGLIKGLSNTSIEILKFSYLSDLVDLDSLSVIINKISVSLNKAPIQELHFTKNFNIQIPMDIHVPIQVPPTLRRLDLSDNTLEALKLNIKQVAFLNLEDNRLGNYLAENSLMIQNSKLQYISLSNNSIYKLHTTIFIGQKYLRVIDLTFNFLTDSNFDMSSLVNLEILNLKKNKIKYLSDQSIKELDKVFKNNGNAKIDLSNNPLQCSCFTFPFLNWMRLSHKHFINFTQFRCEYENGNLSTPNSFEDVILNLQRDCTNHFYLIISVSFTVLAFIAVLLAALIYRHRWKLRYLFYTAKLKYTSHRNMEENLNEYVYDAFISYSENDCKFVIGECIKHLEENGNMKLCIHQRDFIPGIQNSRKTICIISRSFLESYYCMFEFNMARMESIHSRNGKNVLFLVFYEKLLPEELPLVLYEIIQKQSYIEYPNDEHGNVIFWDKIKDAIHA</sequence>
<organism evidence="13 14">
    <name type="scientific">Mytilus coruscus</name>
    <name type="common">Sea mussel</name>
    <dbReference type="NCBI Taxonomy" id="42192"/>
    <lineage>
        <taxon>Eukaryota</taxon>
        <taxon>Metazoa</taxon>
        <taxon>Spiralia</taxon>
        <taxon>Lophotrochozoa</taxon>
        <taxon>Mollusca</taxon>
        <taxon>Bivalvia</taxon>
        <taxon>Autobranchia</taxon>
        <taxon>Pteriomorphia</taxon>
        <taxon>Mytilida</taxon>
        <taxon>Mytiloidea</taxon>
        <taxon>Mytilidae</taxon>
        <taxon>Mytilinae</taxon>
        <taxon>Mytilus</taxon>
    </lineage>
</organism>
<reference evidence="13 14" key="1">
    <citation type="submission" date="2020-06" db="EMBL/GenBank/DDBJ databases">
        <authorList>
            <person name="Li R."/>
            <person name="Bekaert M."/>
        </authorList>
    </citation>
    <scope>NUCLEOTIDE SEQUENCE [LARGE SCALE GENOMIC DNA]</scope>
    <source>
        <strain evidence="14">wild</strain>
    </source>
</reference>
<dbReference type="GO" id="GO:0002224">
    <property type="term" value="P:toll-like receptor signaling pathway"/>
    <property type="evidence" value="ECO:0007669"/>
    <property type="project" value="InterPro"/>
</dbReference>
<dbReference type="InterPro" id="IPR003591">
    <property type="entry name" value="Leu-rich_rpt_typical-subtyp"/>
</dbReference>
<evidence type="ECO:0000256" key="2">
    <source>
        <dbReference type="ARBA" id="ARBA00009634"/>
    </source>
</evidence>
<evidence type="ECO:0000256" key="11">
    <source>
        <dbReference type="SAM" id="Phobius"/>
    </source>
</evidence>
<dbReference type="AlphaFoldDB" id="A0A6J8CJD6"/>
<dbReference type="GO" id="GO:0005886">
    <property type="term" value="C:plasma membrane"/>
    <property type="evidence" value="ECO:0007669"/>
    <property type="project" value="TreeGrafter"/>
</dbReference>